<dbReference type="Pfam" id="PF13923">
    <property type="entry name" value="zf-C3HC4_2"/>
    <property type="match status" value="1"/>
</dbReference>
<name>A0ABU6ULC9_9FABA</name>
<dbReference type="SMART" id="SM00487">
    <property type="entry name" value="DEXDc"/>
    <property type="match status" value="1"/>
</dbReference>
<dbReference type="SUPFAM" id="SSF57850">
    <property type="entry name" value="RING/U-box"/>
    <property type="match status" value="1"/>
</dbReference>
<dbReference type="Gene3D" id="3.40.50.10810">
    <property type="entry name" value="Tandem AAA-ATPase domain"/>
    <property type="match status" value="1"/>
</dbReference>
<evidence type="ECO:0000259" key="15">
    <source>
        <dbReference type="PROSITE" id="PS51194"/>
    </source>
</evidence>
<evidence type="ECO:0000256" key="4">
    <source>
        <dbReference type="ARBA" id="ARBA00022741"/>
    </source>
</evidence>
<dbReference type="PROSITE" id="PS50089">
    <property type="entry name" value="ZF_RING_2"/>
    <property type="match status" value="1"/>
</dbReference>
<evidence type="ECO:0000256" key="3">
    <source>
        <dbReference type="ARBA" id="ARBA00022723"/>
    </source>
</evidence>
<protein>
    <recommendedName>
        <fullName evidence="18">SWI/SNF-related matrix-associated actin-dependent regulator of chromatin subfamily A member 3-like 1</fullName>
    </recommendedName>
</protein>
<keyword evidence="3" id="KW-0479">Metal-binding</keyword>
<feature type="region of interest" description="Disordered" evidence="12">
    <location>
        <begin position="1"/>
        <end position="20"/>
    </location>
</feature>
<evidence type="ECO:0000256" key="2">
    <source>
        <dbReference type="ARBA" id="ARBA00008438"/>
    </source>
</evidence>
<keyword evidence="8" id="KW-0862">Zinc</keyword>
<dbReference type="Gene3D" id="3.30.70.2330">
    <property type="match status" value="1"/>
</dbReference>
<comment type="similarity">
    <text evidence="2">Belongs to the SNF2/RAD54 helicase family. RAD16 subfamily.</text>
</comment>
<dbReference type="Pfam" id="PF00271">
    <property type="entry name" value="Helicase_C"/>
    <property type="match status" value="1"/>
</dbReference>
<feature type="domain" description="Helicase C-terminal" evidence="15">
    <location>
        <begin position="642"/>
        <end position="806"/>
    </location>
</feature>
<dbReference type="InterPro" id="IPR001650">
    <property type="entry name" value="Helicase_C-like"/>
</dbReference>
<evidence type="ECO:0000313" key="17">
    <source>
        <dbReference type="Proteomes" id="UP001341840"/>
    </source>
</evidence>
<dbReference type="CDD" id="cd16509">
    <property type="entry name" value="RING-HC_HLTF"/>
    <property type="match status" value="1"/>
</dbReference>
<evidence type="ECO:0000256" key="6">
    <source>
        <dbReference type="ARBA" id="ARBA00022801"/>
    </source>
</evidence>
<keyword evidence="17" id="KW-1185">Reference proteome</keyword>
<keyword evidence="10" id="KW-0539">Nucleus</keyword>
<dbReference type="InterPro" id="IPR027417">
    <property type="entry name" value="P-loop_NTPase"/>
</dbReference>
<sequence>MDLGEDTDLSQPYTQSQQEGEPHLLGFITANIVGLRYYSGTVNGREMVALLREPLNPHDPNAIKVLNTRTIQVGHIERTVAAALSPLIDSELITVEAIVPNRRSKTNRFRLPCQIHIFAPLPSFPTVSQLISESGLHLITQNDASFTLSDSVAVKETRADSRFKNVDEIFRLVDESLTAKERVSHALEPPESIVRSKLMEHQKEGLWWLLNREKSEELPPFWEQGEGGEFVNVLTNYSTCVKPEPLRGGIFADAMGLGKTLTLLSLIALDKCGGDGKKKGKKRRKIESGESSATLVVCPPSVFSTWILQLEEHTVPGSLTTCMYYGDRRAKNAEELMDYDLVLTTYSTLSMEEDAADSPVKKVVWRRIILDEAHIIKNSNARQSKMVISLNAKSRWAVTGTPIQNGSLDLFSLMAFLHFEPFSIKSYWRSLVQRPLNQGLQSGLSRLQVLMAAISLRRTKDNGLLGLPPKTIETQYVELYSEERELYDRVKEEAMLLMRSFNNGTNNFPVVLSMLLRLRQICTDLALCPNDLAMTFRSTNLEDVSNNPQLLQKLVEMLQDGEDFECPICISPSADIVITRCAHIFCRVCILKSLQSSKSRCPLCRQALSESDLFSAPVESSKADSTASSSSSDKKLSSKASALIKFLKESREQNPAANSVVFSQFRKLLVLLEAPLKEAGFKTLRIDGSMTAKQRANVIDQFQGSKGDGPTILLASLRASGAGINLTAASTVYFMEPWWNPAVEEQAMDRIHRIGQKEAVKIVRLVAQDSIEEKILMLQEKKKELARETFRKRGSDSGGMSYKDLSFLMSME</sequence>
<dbReference type="Gene3D" id="3.40.50.300">
    <property type="entry name" value="P-loop containing nucleotide triphosphate hydrolases"/>
    <property type="match status" value="1"/>
</dbReference>
<dbReference type="SUPFAM" id="SSF52540">
    <property type="entry name" value="P-loop containing nucleoside triphosphate hydrolases"/>
    <property type="match status" value="2"/>
</dbReference>
<dbReference type="InterPro" id="IPR038718">
    <property type="entry name" value="SNF2-like_sf"/>
</dbReference>
<keyword evidence="7" id="KW-0347">Helicase</keyword>
<evidence type="ECO:0000256" key="12">
    <source>
        <dbReference type="SAM" id="MobiDB-lite"/>
    </source>
</evidence>
<proteinExistence type="inferred from homology"/>
<feature type="domain" description="RING-type" evidence="13">
    <location>
        <begin position="566"/>
        <end position="605"/>
    </location>
</feature>
<dbReference type="InterPro" id="IPR000330">
    <property type="entry name" value="SNF2_N"/>
</dbReference>
<feature type="compositionally biased region" description="Polar residues" evidence="12">
    <location>
        <begin position="9"/>
        <end position="19"/>
    </location>
</feature>
<comment type="caution">
    <text evidence="16">The sequence shown here is derived from an EMBL/GenBank/DDBJ whole genome shotgun (WGS) entry which is preliminary data.</text>
</comment>
<evidence type="ECO:0000256" key="1">
    <source>
        <dbReference type="ARBA" id="ARBA00004123"/>
    </source>
</evidence>
<dbReference type="EMBL" id="JASCZI010121522">
    <property type="protein sequence ID" value="MED6162092.1"/>
    <property type="molecule type" value="Genomic_DNA"/>
</dbReference>
<evidence type="ECO:0000259" key="13">
    <source>
        <dbReference type="PROSITE" id="PS50089"/>
    </source>
</evidence>
<evidence type="ECO:0000256" key="5">
    <source>
        <dbReference type="ARBA" id="ARBA00022771"/>
    </source>
</evidence>
<dbReference type="CDD" id="cd18793">
    <property type="entry name" value="SF2_C_SNF"/>
    <property type="match status" value="1"/>
</dbReference>
<keyword evidence="5 11" id="KW-0863">Zinc-finger</keyword>
<dbReference type="InterPro" id="IPR014905">
    <property type="entry name" value="HIRAN"/>
</dbReference>
<dbReference type="PANTHER" id="PTHR45626">
    <property type="entry name" value="TRANSCRIPTION TERMINATION FACTOR 2-RELATED"/>
    <property type="match status" value="1"/>
</dbReference>
<organism evidence="16 17">
    <name type="scientific">Stylosanthes scabra</name>
    <dbReference type="NCBI Taxonomy" id="79078"/>
    <lineage>
        <taxon>Eukaryota</taxon>
        <taxon>Viridiplantae</taxon>
        <taxon>Streptophyta</taxon>
        <taxon>Embryophyta</taxon>
        <taxon>Tracheophyta</taxon>
        <taxon>Spermatophyta</taxon>
        <taxon>Magnoliopsida</taxon>
        <taxon>eudicotyledons</taxon>
        <taxon>Gunneridae</taxon>
        <taxon>Pentapetalae</taxon>
        <taxon>rosids</taxon>
        <taxon>fabids</taxon>
        <taxon>Fabales</taxon>
        <taxon>Fabaceae</taxon>
        <taxon>Papilionoideae</taxon>
        <taxon>50 kb inversion clade</taxon>
        <taxon>dalbergioids sensu lato</taxon>
        <taxon>Dalbergieae</taxon>
        <taxon>Pterocarpus clade</taxon>
        <taxon>Stylosanthes</taxon>
    </lineage>
</organism>
<dbReference type="SMART" id="SM00490">
    <property type="entry name" value="HELICc"/>
    <property type="match status" value="1"/>
</dbReference>
<evidence type="ECO:0000313" key="16">
    <source>
        <dbReference type="EMBL" id="MED6162092.1"/>
    </source>
</evidence>
<keyword evidence="9" id="KW-0067">ATP-binding</keyword>
<reference evidence="16 17" key="1">
    <citation type="journal article" date="2023" name="Plants (Basel)">
        <title>Bridging the Gap: Combining Genomics and Transcriptomics Approaches to Understand Stylosanthes scabra, an Orphan Legume from the Brazilian Caatinga.</title>
        <authorList>
            <person name="Ferreira-Neto J.R.C."/>
            <person name="da Silva M.D."/>
            <person name="Binneck E."/>
            <person name="de Melo N.F."/>
            <person name="da Silva R.H."/>
            <person name="de Melo A.L.T.M."/>
            <person name="Pandolfi V."/>
            <person name="Bustamante F.O."/>
            <person name="Brasileiro-Vidal A.C."/>
            <person name="Benko-Iseppon A.M."/>
        </authorList>
    </citation>
    <scope>NUCLEOTIDE SEQUENCE [LARGE SCALE GENOMIC DNA]</scope>
    <source>
        <tissue evidence="16">Leaves</tissue>
    </source>
</reference>
<dbReference type="Proteomes" id="UP001341840">
    <property type="component" value="Unassembled WGS sequence"/>
</dbReference>
<dbReference type="Gene3D" id="3.30.40.10">
    <property type="entry name" value="Zinc/RING finger domain, C3HC4 (zinc finger)"/>
    <property type="match status" value="1"/>
</dbReference>
<dbReference type="InterPro" id="IPR049730">
    <property type="entry name" value="SNF2/RAD54-like_C"/>
</dbReference>
<evidence type="ECO:0000256" key="11">
    <source>
        <dbReference type="PROSITE-ProRule" id="PRU00175"/>
    </source>
</evidence>
<evidence type="ECO:0000259" key="14">
    <source>
        <dbReference type="PROSITE" id="PS51192"/>
    </source>
</evidence>
<dbReference type="InterPro" id="IPR017907">
    <property type="entry name" value="Znf_RING_CS"/>
</dbReference>
<keyword evidence="4" id="KW-0547">Nucleotide-binding</keyword>
<feature type="domain" description="Helicase ATP-binding" evidence="14">
    <location>
        <begin position="240"/>
        <end position="420"/>
    </location>
</feature>
<dbReference type="Pfam" id="PF08797">
    <property type="entry name" value="HIRAN"/>
    <property type="match status" value="1"/>
</dbReference>
<dbReference type="InterPro" id="IPR013083">
    <property type="entry name" value="Znf_RING/FYVE/PHD"/>
</dbReference>
<comment type="subcellular location">
    <subcellularLocation>
        <location evidence="1">Nucleus</location>
    </subcellularLocation>
</comment>
<dbReference type="InterPro" id="IPR001841">
    <property type="entry name" value="Znf_RING"/>
</dbReference>
<dbReference type="PANTHER" id="PTHR45626:SF17">
    <property type="entry name" value="HELICASE-LIKE TRANSCRIPTION FACTOR"/>
    <property type="match status" value="1"/>
</dbReference>
<evidence type="ECO:0000256" key="8">
    <source>
        <dbReference type="ARBA" id="ARBA00022833"/>
    </source>
</evidence>
<accession>A0ABU6ULC9</accession>
<evidence type="ECO:0008006" key="18">
    <source>
        <dbReference type="Google" id="ProtNLM"/>
    </source>
</evidence>
<evidence type="ECO:0000256" key="10">
    <source>
        <dbReference type="ARBA" id="ARBA00023242"/>
    </source>
</evidence>
<dbReference type="InterPro" id="IPR014001">
    <property type="entry name" value="Helicase_ATP-bd"/>
</dbReference>
<dbReference type="SMART" id="SM00910">
    <property type="entry name" value="HIRAN"/>
    <property type="match status" value="1"/>
</dbReference>
<gene>
    <name evidence="16" type="ORF">PIB30_067053</name>
</gene>
<dbReference type="PROSITE" id="PS00518">
    <property type="entry name" value="ZF_RING_1"/>
    <property type="match status" value="1"/>
</dbReference>
<evidence type="ECO:0000256" key="9">
    <source>
        <dbReference type="ARBA" id="ARBA00022840"/>
    </source>
</evidence>
<dbReference type="SMART" id="SM00184">
    <property type="entry name" value="RING"/>
    <property type="match status" value="1"/>
</dbReference>
<dbReference type="PROSITE" id="PS51194">
    <property type="entry name" value="HELICASE_CTER"/>
    <property type="match status" value="1"/>
</dbReference>
<dbReference type="PROSITE" id="PS51192">
    <property type="entry name" value="HELICASE_ATP_BIND_1"/>
    <property type="match status" value="1"/>
</dbReference>
<dbReference type="InterPro" id="IPR050628">
    <property type="entry name" value="SNF2_RAD54_helicase_TF"/>
</dbReference>
<evidence type="ECO:0000256" key="7">
    <source>
        <dbReference type="ARBA" id="ARBA00022806"/>
    </source>
</evidence>
<dbReference type="Pfam" id="PF00176">
    <property type="entry name" value="SNF2-rel_dom"/>
    <property type="match status" value="1"/>
</dbReference>
<keyword evidence="6" id="KW-0378">Hydrolase</keyword>